<feature type="region of interest" description="Disordered" evidence="1">
    <location>
        <begin position="1"/>
        <end position="26"/>
    </location>
</feature>
<comment type="caution">
    <text evidence="2">The sequence shown here is derived from an EMBL/GenBank/DDBJ whole genome shotgun (WGS) entry which is preliminary data.</text>
</comment>
<dbReference type="EMBL" id="CSBK01002071">
    <property type="protein sequence ID" value="COZ46207.1"/>
    <property type="molecule type" value="Genomic_DNA"/>
</dbReference>
<proteinExistence type="predicted"/>
<gene>
    <name evidence="2" type="ORF">ERS007739_03780</name>
</gene>
<sequence>MSSLGGSCSLGKRRRNRPTISMVSSTDRVVCDSQTTLSSSRTVTWSTASTPSTSCT</sequence>
<accession>A0A916PCU7</accession>
<protein>
    <submittedName>
        <fullName evidence="2">Uncharacterized protein</fullName>
    </submittedName>
</protein>
<name>A0A916PCU7_MYCTX</name>
<dbReference type="AlphaFoldDB" id="A0A916PCU7"/>
<dbReference type="Proteomes" id="UP000039021">
    <property type="component" value="Unassembled WGS sequence"/>
</dbReference>
<evidence type="ECO:0000313" key="3">
    <source>
        <dbReference type="Proteomes" id="UP000039021"/>
    </source>
</evidence>
<evidence type="ECO:0000313" key="2">
    <source>
        <dbReference type="EMBL" id="COZ46207.1"/>
    </source>
</evidence>
<reference evidence="3" key="1">
    <citation type="submission" date="2015-03" db="EMBL/GenBank/DDBJ databases">
        <authorList>
            <consortium name="Pathogen Informatics"/>
        </authorList>
    </citation>
    <scope>NUCLEOTIDE SEQUENCE [LARGE SCALE GENOMIC DNA]</scope>
    <source>
        <strain evidence="3">N09902308</strain>
    </source>
</reference>
<organism evidence="2 3">
    <name type="scientific">Mycobacterium tuberculosis</name>
    <dbReference type="NCBI Taxonomy" id="1773"/>
    <lineage>
        <taxon>Bacteria</taxon>
        <taxon>Bacillati</taxon>
        <taxon>Actinomycetota</taxon>
        <taxon>Actinomycetes</taxon>
        <taxon>Mycobacteriales</taxon>
        <taxon>Mycobacteriaceae</taxon>
        <taxon>Mycobacterium</taxon>
        <taxon>Mycobacterium tuberculosis complex</taxon>
    </lineage>
</organism>
<evidence type="ECO:0000256" key="1">
    <source>
        <dbReference type="SAM" id="MobiDB-lite"/>
    </source>
</evidence>